<dbReference type="EMBL" id="JABVCQ010000004">
    <property type="protein sequence ID" value="MBB1125058.1"/>
    <property type="molecule type" value="Genomic_DNA"/>
</dbReference>
<evidence type="ECO:0000313" key="1">
    <source>
        <dbReference type="EMBL" id="MBB1125058.1"/>
    </source>
</evidence>
<evidence type="ECO:0000313" key="2">
    <source>
        <dbReference type="Proteomes" id="UP000548632"/>
    </source>
</evidence>
<keyword evidence="2" id="KW-1185">Reference proteome</keyword>
<reference evidence="1 2" key="1">
    <citation type="journal article" date="2020" name="Arch. Microbiol.">
        <title>The genome sequence of the giant phototrophic gammaproteobacterium Thiospirillum jenense gives insight into its physiological properties and phylogenetic relationships.</title>
        <authorList>
            <person name="Imhoff J.F."/>
            <person name="Meyer T.E."/>
            <person name="Kyndt J.A."/>
        </authorList>
    </citation>
    <scope>NUCLEOTIDE SEQUENCE [LARGE SCALE GENOMIC DNA]</scope>
    <source>
        <strain evidence="1 2">DSM 216</strain>
    </source>
</reference>
<dbReference type="Proteomes" id="UP000548632">
    <property type="component" value="Unassembled WGS sequence"/>
</dbReference>
<sequence>MSIEAAWFAEDCPIPVLVPHTVTALDIARWYAHGFAHFLSALSYCDALRTYLPVWRLPVPERWCFVPRSLEEAAMRCYRSAIREALVRGHGSASGHDIAAVLEEWAAAPVFHHPGLDGFYAQVLVDRTLELRPRIAVDATGEPPRQQYRVIGGVAHQRLLPPVPPGDCWAKEPDWSVFTWTGLGNSLLDAYFRHEGARPHSGA</sequence>
<proteinExistence type="predicted"/>
<organism evidence="1 2">
    <name type="scientific">Thiospirillum jenense</name>
    <dbReference type="NCBI Taxonomy" id="1653858"/>
    <lineage>
        <taxon>Bacteria</taxon>
        <taxon>Pseudomonadati</taxon>
        <taxon>Pseudomonadota</taxon>
        <taxon>Gammaproteobacteria</taxon>
        <taxon>Chromatiales</taxon>
        <taxon>Chromatiaceae</taxon>
        <taxon>Thiospirillum</taxon>
    </lineage>
</organism>
<protein>
    <submittedName>
        <fullName evidence="1">Uncharacterized protein</fullName>
    </submittedName>
</protein>
<accession>A0A839HCR4</accession>
<dbReference type="RefSeq" id="WP_182582171.1">
    <property type="nucleotide sequence ID" value="NZ_JABVCQ010000004.1"/>
</dbReference>
<gene>
    <name evidence="1" type="ORF">HUK38_02295</name>
</gene>
<dbReference type="AlphaFoldDB" id="A0A839HCR4"/>
<comment type="caution">
    <text evidence="1">The sequence shown here is derived from an EMBL/GenBank/DDBJ whole genome shotgun (WGS) entry which is preliminary data.</text>
</comment>
<name>A0A839HCR4_9GAMM</name>